<proteinExistence type="predicted"/>
<evidence type="ECO:0000313" key="6">
    <source>
        <dbReference type="EMBL" id="CAB4916248.1"/>
    </source>
</evidence>
<protein>
    <submittedName>
        <fullName evidence="6">Unannotated protein</fullName>
    </submittedName>
</protein>
<evidence type="ECO:0000259" key="5">
    <source>
        <dbReference type="PROSITE" id="PS50921"/>
    </source>
</evidence>
<evidence type="ECO:0000256" key="4">
    <source>
        <dbReference type="ARBA" id="ARBA00023163"/>
    </source>
</evidence>
<feature type="domain" description="ANTAR" evidence="5">
    <location>
        <begin position="201"/>
        <end position="262"/>
    </location>
</feature>
<dbReference type="SUPFAM" id="SSF55781">
    <property type="entry name" value="GAF domain-like"/>
    <property type="match status" value="1"/>
</dbReference>
<dbReference type="GO" id="GO:0016301">
    <property type="term" value="F:kinase activity"/>
    <property type="evidence" value="ECO:0007669"/>
    <property type="project" value="UniProtKB-KW"/>
</dbReference>
<dbReference type="InterPro" id="IPR029016">
    <property type="entry name" value="GAF-like_dom_sf"/>
</dbReference>
<keyword evidence="2" id="KW-0418">Kinase</keyword>
<dbReference type="InterPro" id="IPR003018">
    <property type="entry name" value="GAF"/>
</dbReference>
<reference evidence="6" key="1">
    <citation type="submission" date="2020-05" db="EMBL/GenBank/DDBJ databases">
        <authorList>
            <person name="Chiriac C."/>
            <person name="Salcher M."/>
            <person name="Ghai R."/>
            <person name="Kavagutti S V."/>
        </authorList>
    </citation>
    <scope>NUCLEOTIDE SEQUENCE</scope>
</reference>
<evidence type="ECO:0000256" key="1">
    <source>
        <dbReference type="ARBA" id="ARBA00022679"/>
    </source>
</evidence>
<sequence>MSARDDILKEPEDSAHSLLGSELDRAVSGDRDVASQLEATATALDNLITVLSDVEAAGFALTHVCEHAAHMFPDADGASVTLIHDGHTTTAAHTDDLARRLDEVQNDTQEGPIFDAFTRRTILRFGRDHVDAQWPTLGAALAEEPLDAGAFLCAPLSVDNEHVGTLNLYSRSPSGFDPIDAAALRIYTRATEAELQAAARARRAHEQIDGLIASLTARGPIEQCKGVIMASFGVDEERAFDLLVWQSQRTNVKVRDLAERVMQQVPRLGLPAEVADTFGAVFMGTHQDGS</sequence>
<keyword evidence="3" id="KW-0805">Transcription regulation</keyword>
<dbReference type="AlphaFoldDB" id="A0A6J7HAR1"/>
<dbReference type="InterPro" id="IPR036388">
    <property type="entry name" value="WH-like_DNA-bd_sf"/>
</dbReference>
<dbReference type="Gene3D" id="3.30.450.40">
    <property type="match status" value="1"/>
</dbReference>
<evidence type="ECO:0000256" key="3">
    <source>
        <dbReference type="ARBA" id="ARBA00023015"/>
    </source>
</evidence>
<dbReference type="InterPro" id="IPR005561">
    <property type="entry name" value="ANTAR"/>
</dbReference>
<dbReference type="Gene3D" id="1.10.10.10">
    <property type="entry name" value="Winged helix-like DNA-binding domain superfamily/Winged helix DNA-binding domain"/>
    <property type="match status" value="1"/>
</dbReference>
<evidence type="ECO:0000256" key="2">
    <source>
        <dbReference type="ARBA" id="ARBA00022777"/>
    </source>
</evidence>
<dbReference type="Pfam" id="PF03861">
    <property type="entry name" value="ANTAR"/>
    <property type="match status" value="1"/>
</dbReference>
<dbReference type="InterPro" id="IPR011006">
    <property type="entry name" value="CheY-like_superfamily"/>
</dbReference>
<dbReference type="EMBL" id="CAFBLX010000319">
    <property type="protein sequence ID" value="CAB4916248.1"/>
    <property type="molecule type" value="Genomic_DNA"/>
</dbReference>
<dbReference type="Pfam" id="PF13185">
    <property type="entry name" value="GAF_2"/>
    <property type="match status" value="1"/>
</dbReference>
<gene>
    <name evidence="6" type="ORF">UFOPK3472_03336</name>
</gene>
<name>A0A6J7HAR1_9ZZZZ</name>
<keyword evidence="1" id="KW-0808">Transferase</keyword>
<keyword evidence="4" id="KW-0804">Transcription</keyword>
<dbReference type="SMART" id="SM01012">
    <property type="entry name" value="ANTAR"/>
    <property type="match status" value="1"/>
</dbReference>
<dbReference type="PROSITE" id="PS50921">
    <property type="entry name" value="ANTAR"/>
    <property type="match status" value="1"/>
</dbReference>
<organism evidence="6">
    <name type="scientific">freshwater metagenome</name>
    <dbReference type="NCBI Taxonomy" id="449393"/>
    <lineage>
        <taxon>unclassified sequences</taxon>
        <taxon>metagenomes</taxon>
        <taxon>ecological metagenomes</taxon>
    </lineage>
</organism>
<dbReference type="GO" id="GO:0003723">
    <property type="term" value="F:RNA binding"/>
    <property type="evidence" value="ECO:0007669"/>
    <property type="project" value="InterPro"/>
</dbReference>
<dbReference type="SUPFAM" id="SSF52172">
    <property type="entry name" value="CheY-like"/>
    <property type="match status" value="1"/>
</dbReference>
<accession>A0A6J7HAR1</accession>